<reference evidence="2" key="1">
    <citation type="submission" date="2020-06" db="EMBL/GenBank/DDBJ databases">
        <title>Insight into the genomes of haloalkaliphilic bacilli from Kenyan soda lakes.</title>
        <authorList>
            <person name="Mwirichia R."/>
            <person name="Villamizar G.C."/>
            <person name="Poehlein A."/>
            <person name="Mugweru J."/>
            <person name="Kipnyargis A."/>
            <person name="Kiplimo D."/>
            <person name="Orwa P."/>
            <person name="Daniel R."/>
        </authorList>
    </citation>
    <scope>NUCLEOTIDE SEQUENCE</scope>
    <source>
        <strain evidence="2">B1096_S55</strain>
    </source>
</reference>
<dbReference type="InterPro" id="IPR025418">
    <property type="entry name" value="YrhC-like"/>
</dbReference>
<accession>A0A9Q4B209</accession>
<keyword evidence="1" id="KW-0472">Membrane</keyword>
<organism evidence="2 3">
    <name type="scientific">Salipaludibacillus agaradhaerens</name>
    <name type="common">Bacillus agaradhaerens</name>
    <dbReference type="NCBI Taxonomy" id="76935"/>
    <lineage>
        <taxon>Bacteria</taxon>
        <taxon>Bacillati</taxon>
        <taxon>Bacillota</taxon>
        <taxon>Bacilli</taxon>
        <taxon>Bacillales</taxon>
        <taxon>Bacillaceae</taxon>
    </lineage>
</organism>
<gene>
    <name evidence="2" type="ORF">HXA33_10250</name>
</gene>
<dbReference type="AlphaFoldDB" id="A0A9Q4B209"/>
<feature type="transmembrane region" description="Helical" evidence="1">
    <location>
        <begin position="46"/>
        <end position="66"/>
    </location>
</feature>
<dbReference type="Proteomes" id="UP001057753">
    <property type="component" value="Unassembled WGS sequence"/>
</dbReference>
<dbReference type="Pfam" id="PF14143">
    <property type="entry name" value="YrhC"/>
    <property type="match status" value="1"/>
</dbReference>
<sequence>MTDSQIKQLKDKVDDYRRFAFILIALSGFLMIGTVLPKQAVMSQGWLLAAVGGLLVLSVSLHGVAVKTQQLLLKEDD</sequence>
<evidence type="ECO:0008006" key="4">
    <source>
        <dbReference type="Google" id="ProtNLM"/>
    </source>
</evidence>
<comment type="caution">
    <text evidence="2">The sequence shown here is derived from an EMBL/GenBank/DDBJ whole genome shotgun (WGS) entry which is preliminary data.</text>
</comment>
<name>A0A9Q4B209_SALAG</name>
<proteinExistence type="predicted"/>
<evidence type="ECO:0000313" key="3">
    <source>
        <dbReference type="Proteomes" id="UP001057753"/>
    </source>
</evidence>
<feature type="transmembrane region" description="Helical" evidence="1">
    <location>
        <begin position="20"/>
        <end position="40"/>
    </location>
</feature>
<dbReference type="EMBL" id="JABXYM010000001">
    <property type="protein sequence ID" value="MCR6096938.1"/>
    <property type="molecule type" value="Genomic_DNA"/>
</dbReference>
<dbReference type="RefSeq" id="WP_257821421.1">
    <property type="nucleotide sequence ID" value="NZ_JABXYM010000001.1"/>
</dbReference>
<keyword evidence="3" id="KW-1185">Reference proteome</keyword>
<keyword evidence="1" id="KW-1133">Transmembrane helix</keyword>
<keyword evidence="1" id="KW-0812">Transmembrane</keyword>
<evidence type="ECO:0000256" key="1">
    <source>
        <dbReference type="SAM" id="Phobius"/>
    </source>
</evidence>
<protein>
    <recommendedName>
        <fullName evidence="4">YrhC-like protein</fullName>
    </recommendedName>
</protein>
<evidence type="ECO:0000313" key="2">
    <source>
        <dbReference type="EMBL" id="MCR6096938.1"/>
    </source>
</evidence>